<accession>A0A1H3LBT2</accession>
<dbReference type="OrthoDB" id="964016at2"/>
<feature type="region of interest" description="Disordered" evidence="1">
    <location>
        <begin position="1"/>
        <end position="28"/>
    </location>
</feature>
<organism evidence="2 3">
    <name type="scientific">Hymenobacter psychrophilus</name>
    <dbReference type="NCBI Taxonomy" id="651662"/>
    <lineage>
        <taxon>Bacteria</taxon>
        <taxon>Pseudomonadati</taxon>
        <taxon>Bacteroidota</taxon>
        <taxon>Cytophagia</taxon>
        <taxon>Cytophagales</taxon>
        <taxon>Hymenobacteraceae</taxon>
        <taxon>Hymenobacter</taxon>
    </lineage>
</organism>
<evidence type="ECO:0000313" key="3">
    <source>
        <dbReference type="Proteomes" id="UP000199249"/>
    </source>
</evidence>
<keyword evidence="3" id="KW-1185">Reference proteome</keyword>
<evidence type="ECO:0000256" key="1">
    <source>
        <dbReference type="SAM" id="MobiDB-lite"/>
    </source>
</evidence>
<dbReference type="RefSeq" id="WP_092741815.1">
    <property type="nucleotide sequence ID" value="NZ_FNOV01000010.1"/>
</dbReference>
<name>A0A1H3LBT2_9BACT</name>
<dbReference type="EMBL" id="FNOV01000010">
    <property type="protein sequence ID" value="SDY61770.1"/>
    <property type="molecule type" value="Genomic_DNA"/>
</dbReference>
<feature type="compositionally biased region" description="Polar residues" evidence="1">
    <location>
        <begin position="1"/>
        <end position="18"/>
    </location>
</feature>
<proteinExistence type="predicted"/>
<dbReference type="AlphaFoldDB" id="A0A1H3LBT2"/>
<protein>
    <submittedName>
        <fullName evidence="2">Uncharacterized protein</fullName>
    </submittedName>
</protein>
<gene>
    <name evidence="2" type="ORF">SAMN04488069_110187</name>
</gene>
<reference evidence="3" key="1">
    <citation type="submission" date="2016-10" db="EMBL/GenBank/DDBJ databases">
        <authorList>
            <person name="Varghese N."/>
            <person name="Submissions S."/>
        </authorList>
    </citation>
    <scope>NUCLEOTIDE SEQUENCE [LARGE SCALE GENOMIC DNA]</scope>
    <source>
        <strain evidence="3">CGMCC 1.8975</strain>
    </source>
</reference>
<evidence type="ECO:0000313" key="2">
    <source>
        <dbReference type="EMBL" id="SDY61770.1"/>
    </source>
</evidence>
<sequence length="101" mass="11335">MKNDFNDQQQQWVEQTLHSLDGATRPTPSPWLYQQVRHRLEARQAARADVPDWGWTLKRLAVASALVAANLATFAYRADLPTAQTATPTATEYSYPTLGGY</sequence>
<dbReference type="STRING" id="651662.SAMN04488069_110187"/>
<dbReference type="Proteomes" id="UP000199249">
    <property type="component" value="Unassembled WGS sequence"/>
</dbReference>